<dbReference type="InterPro" id="IPR014756">
    <property type="entry name" value="Ig_E-set"/>
</dbReference>
<dbReference type="InterPro" id="IPR002909">
    <property type="entry name" value="IPT_dom"/>
</dbReference>
<dbReference type="Proteomes" id="UP000276133">
    <property type="component" value="Unassembled WGS sequence"/>
</dbReference>
<dbReference type="InterPro" id="IPR052387">
    <property type="entry name" value="Fibrocystin"/>
</dbReference>
<keyword evidence="1" id="KW-0732">Signal</keyword>
<dbReference type="PANTHER" id="PTHR46769:SF2">
    <property type="entry name" value="FIBROCYSTIN-L ISOFORM 2 PRECURSOR-RELATED"/>
    <property type="match status" value="1"/>
</dbReference>
<evidence type="ECO:0000259" key="2">
    <source>
        <dbReference type="Pfam" id="PF01833"/>
    </source>
</evidence>
<dbReference type="Gene3D" id="2.60.40.10">
    <property type="entry name" value="Immunoglobulins"/>
    <property type="match status" value="1"/>
</dbReference>
<feature type="non-terminal residue" evidence="3">
    <location>
        <position position="245"/>
    </location>
</feature>
<gene>
    <name evidence="3" type="ORF">BpHYR1_029978</name>
</gene>
<name>A0A3M7RKT1_BRAPC</name>
<organism evidence="3 4">
    <name type="scientific">Brachionus plicatilis</name>
    <name type="common">Marine rotifer</name>
    <name type="synonym">Brachionus muelleri</name>
    <dbReference type="NCBI Taxonomy" id="10195"/>
    <lineage>
        <taxon>Eukaryota</taxon>
        <taxon>Metazoa</taxon>
        <taxon>Spiralia</taxon>
        <taxon>Gnathifera</taxon>
        <taxon>Rotifera</taxon>
        <taxon>Eurotatoria</taxon>
        <taxon>Monogononta</taxon>
        <taxon>Pseudotrocha</taxon>
        <taxon>Ploima</taxon>
        <taxon>Brachionidae</taxon>
        <taxon>Brachionus</taxon>
    </lineage>
</organism>
<feature type="domain" description="IPT/TIG" evidence="2">
    <location>
        <begin position="159"/>
        <end position="237"/>
    </location>
</feature>
<sequence length="245" mass="27470">GTYIVRVKVNGNLIPFEQYINIENADVRVADWTTPKLTSVEPISATPGSMITLKGDFKTLCYTRDEDPCADDAGARISRIYFNGQLCNLINPDTNLVYQNLTTDTLLCKLEGHEVNVYNATILVSEEYGRSLASSSIFYISADEKIYNFESYAKIDYVNYQSGSINGGLKLTITGNHFYSDQDIQAEIKIGNESCELTSFMSNNYFDSTLECQVPADPIYNRNYFYGGRGINLIVDNKTTDFDSL</sequence>
<protein>
    <submittedName>
        <fullName evidence="3">Fibrocystin-L isoform X1</fullName>
    </submittedName>
</protein>
<dbReference type="PANTHER" id="PTHR46769">
    <property type="entry name" value="POLYCYSTIC KIDNEY AND HEPATIC DISEASE 1 (AUTOSOMAL RECESSIVE)-LIKE 1"/>
    <property type="match status" value="1"/>
</dbReference>
<dbReference type="CDD" id="cd00603">
    <property type="entry name" value="IPT_PCSR"/>
    <property type="match status" value="1"/>
</dbReference>
<dbReference type="EMBL" id="REGN01003159">
    <property type="protein sequence ID" value="RNA24183.1"/>
    <property type="molecule type" value="Genomic_DNA"/>
</dbReference>
<accession>A0A3M7RKT1</accession>
<evidence type="ECO:0000256" key="1">
    <source>
        <dbReference type="ARBA" id="ARBA00022729"/>
    </source>
</evidence>
<dbReference type="OrthoDB" id="10063478at2759"/>
<dbReference type="STRING" id="10195.A0A3M7RKT1"/>
<dbReference type="Pfam" id="PF01833">
    <property type="entry name" value="TIG"/>
    <property type="match status" value="1"/>
</dbReference>
<evidence type="ECO:0000313" key="3">
    <source>
        <dbReference type="EMBL" id="RNA24183.1"/>
    </source>
</evidence>
<feature type="non-terminal residue" evidence="3">
    <location>
        <position position="1"/>
    </location>
</feature>
<keyword evidence="4" id="KW-1185">Reference proteome</keyword>
<comment type="caution">
    <text evidence="3">The sequence shown here is derived from an EMBL/GenBank/DDBJ whole genome shotgun (WGS) entry which is preliminary data.</text>
</comment>
<dbReference type="InterPro" id="IPR013783">
    <property type="entry name" value="Ig-like_fold"/>
</dbReference>
<proteinExistence type="predicted"/>
<dbReference type="SUPFAM" id="SSF81296">
    <property type="entry name" value="E set domains"/>
    <property type="match status" value="1"/>
</dbReference>
<dbReference type="AlphaFoldDB" id="A0A3M7RKT1"/>
<reference evidence="3 4" key="1">
    <citation type="journal article" date="2018" name="Sci. Rep.">
        <title>Genomic signatures of local adaptation to the degree of environmental predictability in rotifers.</title>
        <authorList>
            <person name="Franch-Gras L."/>
            <person name="Hahn C."/>
            <person name="Garcia-Roger E.M."/>
            <person name="Carmona M.J."/>
            <person name="Serra M."/>
            <person name="Gomez A."/>
        </authorList>
    </citation>
    <scope>NUCLEOTIDE SEQUENCE [LARGE SCALE GENOMIC DNA]</scope>
    <source>
        <strain evidence="3">HYR1</strain>
    </source>
</reference>
<evidence type="ECO:0000313" key="4">
    <source>
        <dbReference type="Proteomes" id="UP000276133"/>
    </source>
</evidence>